<sequence length="98" mass="10504">MIATLMDGYANPLFVGAINRAREGITDPGMPSVPYPLPPLPAIGNIETLGRWEPWVRSYLATFELLQAISFQPVAAGEASPPDCGWTSPQAGPSRCHP</sequence>
<evidence type="ECO:0000256" key="1">
    <source>
        <dbReference type="SAM" id="MobiDB-lite"/>
    </source>
</evidence>
<gene>
    <name evidence="2" type="ORF">HK415_09600</name>
</gene>
<accession>A0A849KCZ3</accession>
<dbReference type="Proteomes" id="UP000552954">
    <property type="component" value="Unassembled WGS sequence"/>
</dbReference>
<dbReference type="RefSeq" id="WP_171558485.1">
    <property type="nucleotide sequence ID" value="NZ_JABFCS010000001.1"/>
</dbReference>
<feature type="region of interest" description="Disordered" evidence="1">
    <location>
        <begin position="76"/>
        <end position="98"/>
    </location>
</feature>
<protein>
    <submittedName>
        <fullName evidence="2">Uncharacterized protein</fullName>
    </submittedName>
</protein>
<reference evidence="2 3" key="1">
    <citation type="submission" date="2020-05" db="EMBL/GenBank/DDBJ databases">
        <authorList>
            <person name="Khan S.A."/>
            <person name="Jeon C.O."/>
            <person name="Chun B.H."/>
        </authorList>
    </citation>
    <scope>NUCLEOTIDE SEQUENCE [LARGE SCALE GENOMIC DNA]</scope>
    <source>
        <strain evidence="2 3">B156</strain>
    </source>
</reference>
<reference evidence="2 3" key="2">
    <citation type="submission" date="2020-06" db="EMBL/GenBank/DDBJ databases">
        <title>Ramlibacter rhizophilus sp. nov., isolated from rhizosphere soil of national flower Mugunghwa from South Korea.</title>
        <authorList>
            <person name="Zheng-Fei Y."/>
            <person name="Huan T."/>
        </authorList>
    </citation>
    <scope>NUCLEOTIDE SEQUENCE [LARGE SCALE GENOMIC DNA]</scope>
    <source>
        <strain evidence="2 3">B156</strain>
    </source>
</reference>
<name>A0A849KCZ3_9BURK</name>
<keyword evidence="3" id="KW-1185">Reference proteome</keyword>
<evidence type="ECO:0000313" key="3">
    <source>
        <dbReference type="Proteomes" id="UP000552954"/>
    </source>
</evidence>
<organism evidence="2 3">
    <name type="scientific">Ramlibacter montanisoli</name>
    <dbReference type="NCBI Taxonomy" id="2732512"/>
    <lineage>
        <taxon>Bacteria</taxon>
        <taxon>Pseudomonadati</taxon>
        <taxon>Pseudomonadota</taxon>
        <taxon>Betaproteobacteria</taxon>
        <taxon>Burkholderiales</taxon>
        <taxon>Comamonadaceae</taxon>
        <taxon>Ramlibacter</taxon>
    </lineage>
</organism>
<dbReference type="AlphaFoldDB" id="A0A849KCZ3"/>
<comment type="caution">
    <text evidence="2">The sequence shown here is derived from an EMBL/GenBank/DDBJ whole genome shotgun (WGS) entry which is preliminary data.</text>
</comment>
<proteinExistence type="predicted"/>
<evidence type="ECO:0000313" key="2">
    <source>
        <dbReference type="EMBL" id="NNU43356.1"/>
    </source>
</evidence>
<dbReference type="EMBL" id="JABFCS010000001">
    <property type="protein sequence ID" value="NNU43356.1"/>
    <property type="molecule type" value="Genomic_DNA"/>
</dbReference>